<dbReference type="InterPro" id="IPR016181">
    <property type="entry name" value="Acyl_CoA_acyltransferase"/>
</dbReference>
<gene>
    <name evidence="2" type="ORF">ACFOSS_00770</name>
</gene>
<dbReference type="EMBL" id="JBHSAF010000001">
    <property type="protein sequence ID" value="MFC3912000.1"/>
    <property type="molecule type" value="Genomic_DNA"/>
</dbReference>
<evidence type="ECO:0000313" key="2">
    <source>
        <dbReference type="EMBL" id="MFC3912000.1"/>
    </source>
</evidence>
<name>A0ABV8CII7_9GAMM</name>
<dbReference type="EC" id="2.3.-.-" evidence="2"/>
<evidence type="ECO:0000259" key="1">
    <source>
        <dbReference type="PROSITE" id="PS51186"/>
    </source>
</evidence>
<dbReference type="PANTHER" id="PTHR43441">
    <property type="entry name" value="RIBOSOMAL-PROTEIN-SERINE ACETYLTRANSFERASE"/>
    <property type="match status" value="1"/>
</dbReference>
<dbReference type="PANTHER" id="PTHR43441:SF11">
    <property type="entry name" value="RIBOSOMAL-PROTEIN-SERINE ACETYLTRANSFERASE"/>
    <property type="match status" value="1"/>
</dbReference>
<dbReference type="PROSITE" id="PS51186">
    <property type="entry name" value="GNAT"/>
    <property type="match status" value="1"/>
</dbReference>
<protein>
    <submittedName>
        <fullName evidence="2">GNAT family N-acetyltransferase</fullName>
        <ecNumber evidence="2">2.3.-.-</ecNumber>
    </submittedName>
</protein>
<dbReference type="Gene3D" id="3.40.630.30">
    <property type="match status" value="1"/>
</dbReference>
<accession>A0ABV8CII7</accession>
<dbReference type="RefSeq" id="WP_377149912.1">
    <property type="nucleotide sequence ID" value="NZ_JBHSAF010000001.1"/>
</dbReference>
<keyword evidence="2" id="KW-0012">Acyltransferase</keyword>
<dbReference type="InterPro" id="IPR051908">
    <property type="entry name" value="Ribosomal_N-acetyltransferase"/>
</dbReference>
<proteinExistence type="predicted"/>
<dbReference type="InterPro" id="IPR000182">
    <property type="entry name" value="GNAT_dom"/>
</dbReference>
<organism evidence="2 3">
    <name type="scientific">Pseudaeromonas sharmana</name>
    <dbReference type="NCBI Taxonomy" id="328412"/>
    <lineage>
        <taxon>Bacteria</taxon>
        <taxon>Pseudomonadati</taxon>
        <taxon>Pseudomonadota</taxon>
        <taxon>Gammaproteobacteria</taxon>
        <taxon>Aeromonadales</taxon>
        <taxon>Aeromonadaceae</taxon>
        <taxon>Pseudaeromonas</taxon>
    </lineage>
</organism>
<reference evidence="3" key="1">
    <citation type="journal article" date="2019" name="Int. J. Syst. Evol. Microbiol.">
        <title>The Global Catalogue of Microorganisms (GCM) 10K type strain sequencing project: providing services to taxonomists for standard genome sequencing and annotation.</title>
        <authorList>
            <consortium name="The Broad Institute Genomics Platform"/>
            <consortium name="The Broad Institute Genome Sequencing Center for Infectious Disease"/>
            <person name="Wu L."/>
            <person name="Ma J."/>
        </authorList>
    </citation>
    <scope>NUCLEOTIDE SEQUENCE [LARGE SCALE GENOMIC DNA]</scope>
    <source>
        <strain evidence="3">CCUG 54939</strain>
    </source>
</reference>
<dbReference type="GO" id="GO:0016746">
    <property type="term" value="F:acyltransferase activity"/>
    <property type="evidence" value="ECO:0007669"/>
    <property type="project" value="UniProtKB-KW"/>
</dbReference>
<sequence length="189" mass="21384">MMDEALRHCVAPGLDLVPLRRELAPALFALTEEYRSDLARWLPWPNKVRQLADTEAYIAQMLLLLAQRQAMQFAIEMDGQVIGVCGFNKWSRRLARGELGYWLAPPWRGKGVITGCCRWLCAYGFITLGLQQMQIAAATGNLASRAVCERLGMRLHVQVAAAEQLDHGLVDHAIYRLSRSEWEQTCQRS</sequence>
<evidence type="ECO:0000313" key="3">
    <source>
        <dbReference type="Proteomes" id="UP001595692"/>
    </source>
</evidence>
<dbReference type="SUPFAM" id="SSF55729">
    <property type="entry name" value="Acyl-CoA N-acyltransferases (Nat)"/>
    <property type="match status" value="1"/>
</dbReference>
<feature type="domain" description="N-acetyltransferase" evidence="1">
    <location>
        <begin position="25"/>
        <end position="180"/>
    </location>
</feature>
<dbReference type="Proteomes" id="UP001595692">
    <property type="component" value="Unassembled WGS sequence"/>
</dbReference>
<keyword evidence="3" id="KW-1185">Reference proteome</keyword>
<dbReference type="Pfam" id="PF13302">
    <property type="entry name" value="Acetyltransf_3"/>
    <property type="match status" value="1"/>
</dbReference>
<keyword evidence="2" id="KW-0808">Transferase</keyword>
<comment type="caution">
    <text evidence="2">The sequence shown here is derived from an EMBL/GenBank/DDBJ whole genome shotgun (WGS) entry which is preliminary data.</text>
</comment>